<dbReference type="Pfam" id="PF02576">
    <property type="entry name" value="RimP_N"/>
    <property type="match status" value="1"/>
</dbReference>
<organism evidence="6 7">
    <name type="scientific">Gillisia mitskevichiae</name>
    <dbReference type="NCBI Taxonomy" id="270921"/>
    <lineage>
        <taxon>Bacteria</taxon>
        <taxon>Pseudomonadati</taxon>
        <taxon>Bacteroidota</taxon>
        <taxon>Flavobacteriia</taxon>
        <taxon>Flavobacteriales</taxon>
        <taxon>Flavobacteriaceae</taxon>
        <taxon>Gillisia</taxon>
    </lineage>
</organism>
<dbReference type="GO" id="GO:0005829">
    <property type="term" value="C:cytosol"/>
    <property type="evidence" value="ECO:0007669"/>
    <property type="project" value="TreeGrafter"/>
</dbReference>
<keyword evidence="7" id="KW-1185">Reference proteome</keyword>
<proteinExistence type="inferred from homology"/>
<dbReference type="EMBL" id="RBLG01000001">
    <property type="protein sequence ID" value="RKS55927.1"/>
    <property type="molecule type" value="Genomic_DNA"/>
</dbReference>
<dbReference type="NCBIfam" id="NF002531">
    <property type="entry name" value="PRK02001.1"/>
    <property type="match status" value="1"/>
</dbReference>
<keyword evidence="2 3" id="KW-0690">Ribosome biogenesis</keyword>
<evidence type="ECO:0000256" key="3">
    <source>
        <dbReference type="HAMAP-Rule" id="MF_01077"/>
    </source>
</evidence>
<dbReference type="Gene3D" id="3.30.300.70">
    <property type="entry name" value="RimP-like superfamily, N-terminal"/>
    <property type="match status" value="1"/>
</dbReference>
<dbReference type="Gene3D" id="2.30.30.180">
    <property type="entry name" value="Ribosome maturation factor RimP, C-terminal domain"/>
    <property type="match status" value="1"/>
</dbReference>
<dbReference type="PANTHER" id="PTHR33867:SF1">
    <property type="entry name" value="RIBOSOME MATURATION FACTOR RIMP"/>
    <property type="match status" value="1"/>
</dbReference>
<keyword evidence="1 3" id="KW-0963">Cytoplasm</keyword>
<dbReference type="RefSeq" id="WP_121344672.1">
    <property type="nucleotide sequence ID" value="NZ_RBLG01000001.1"/>
</dbReference>
<sequence>MLQERVENLLEEAFHENNSLFLIALNISDQNHISVIIDGDNGVTVSDCVAVSRKVEGELDEDEIEFSLEVASAGATEPLKFPRQYKKNIGRTLAVQTNSNKFEGKLQQVSEDGITIEWQAREPKPVGKGKVTVDKEATIAFQDILEAKVVITF</sequence>
<dbReference type="SUPFAM" id="SSF74942">
    <property type="entry name" value="YhbC-like, C-terminal domain"/>
    <property type="match status" value="1"/>
</dbReference>
<comment type="similarity">
    <text evidence="3">Belongs to the RimP family.</text>
</comment>
<evidence type="ECO:0000313" key="7">
    <source>
        <dbReference type="Proteomes" id="UP000276282"/>
    </source>
</evidence>
<dbReference type="Pfam" id="PF17384">
    <property type="entry name" value="DUF150_C"/>
    <property type="match status" value="1"/>
</dbReference>
<dbReference type="AlphaFoldDB" id="A0A495PZH9"/>
<feature type="domain" description="Ribosome maturation factor RimP C-terminal" evidence="5">
    <location>
        <begin position="79"/>
        <end position="153"/>
    </location>
</feature>
<dbReference type="InterPro" id="IPR035956">
    <property type="entry name" value="RimP_N_sf"/>
</dbReference>
<dbReference type="InterPro" id="IPR028989">
    <property type="entry name" value="RimP_N"/>
</dbReference>
<comment type="subcellular location">
    <subcellularLocation>
        <location evidence="3">Cytoplasm</location>
    </subcellularLocation>
</comment>
<reference evidence="6 7" key="1">
    <citation type="submission" date="2018-10" db="EMBL/GenBank/DDBJ databases">
        <title>Genomic Encyclopedia of Archaeal and Bacterial Type Strains, Phase II (KMG-II): from individual species to whole genera.</title>
        <authorList>
            <person name="Goeker M."/>
        </authorList>
    </citation>
    <scope>NUCLEOTIDE SEQUENCE [LARGE SCALE GENOMIC DNA]</scope>
    <source>
        <strain evidence="6 7">DSM 19839</strain>
    </source>
</reference>
<gene>
    <name evidence="3" type="primary">rimP</name>
    <name evidence="6" type="ORF">BC962_0902</name>
</gene>
<dbReference type="InterPro" id="IPR028998">
    <property type="entry name" value="RimP_C"/>
</dbReference>
<dbReference type="SUPFAM" id="SSF75420">
    <property type="entry name" value="YhbC-like, N-terminal domain"/>
    <property type="match status" value="1"/>
</dbReference>
<evidence type="ECO:0000256" key="1">
    <source>
        <dbReference type="ARBA" id="ARBA00022490"/>
    </source>
</evidence>
<dbReference type="GO" id="GO:0006412">
    <property type="term" value="P:translation"/>
    <property type="evidence" value="ECO:0007669"/>
    <property type="project" value="TreeGrafter"/>
</dbReference>
<evidence type="ECO:0000259" key="4">
    <source>
        <dbReference type="Pfam" id="PF02576"/>
    </source>
</evidence>
<dbReference type="HAMAP" id="MF_01077">
    <property type="entry name" value="RimP"/>
    <property type="match status" value="1"/>
</dbReference>
<evidence type="ECO:0000313" key="6">
    <source>
        <dbReference type="EMBL" id="RKS55927.1"/>
    </source>
</evidence>
<name>A0A495PZH9_9FLAO</name>
<evidence type="ECO:0000256" key="2">
    <source>
        <dbReference type="ARBA" id="ARBA00022517"/>
    </source>
</evidence>
<dbReference type="OrthoDB" id="9789702at2"/>
<feature type="domain" description="Ribosome maturation factor RimP N-terminal" evidence="4">
    <location>
        <begin position="20"/>
        <end position="75"/>
    </location>
</feature>
<evidence type="ECO:0000259" key="5">
    <source>
        <dbReference type="Pfam" id="PF17384"/>
    </source>
</evidence>
<dbReference type="CDD" id="cd01734">
    <property type="entry name" value="YlxS_C"/>
    <property type="match status" value="1"/>
</dbReference>
<dbReference type="Proteomes" id="UP000276282">
    <property type="component" value="Unassembled WGS sequence"/>
</dbReference>
<dbReference type="GO" id="GO:0000028">
    <property type="term" value="P:ribosomal small subunit assembly"/>
    <property type="evidence" value="ECO:0007669"/>
    <property type="project" value="TreeGrafter"/>
</dbReference>
<comment type="function">
    <text evidence="3">Required for maturation of 30S ribosomal subunits.</text>
</comment>
<dbReference type="InterPro" id="IPR003728">
    <property type="entry name" value="Ribosome_maturation_RimP"/>
</dbReference>
<accession>A0A495PZH9</accession>
<comment type="caution">
    <text evidence="6">The sequence shown here is derived from an EMBL/GenBank/DDBJ whole genome shotgun (WGS) entry which is preliminary data.</text>
</comment>
<dbReference type="PANTHER" id="PTHR33867">
    <property type="entry name" value="RIBOSOME MATURATION FACTOR RIMP"/>
    <property type="match status" value="1"/>
</dbReference>
<protein>
    <recommendedName>
        <fullName evidence="3">Ribosome maturation factor RimP</fullName>
    </recommendedName>
</protein>
<dbReference type="InterPro" id="IPR036847">
    <property type="entry name" value="RimP_C_sf"/>
</dbReference>